<keyword evidence="1" id="KW-0812">Transmembrane</keyword>
<accession>A0A3A1VEL0</accession>
<evidence type="ECO:0000313" key="3">
    <source>
        <dbReference type="Proteomes" id="UP000266482"/>
    </source>
</evidence>
<sequence length="132" mass="14858">MGAIWGSIEWLYTILAVIPILPFAIVLFVYGAYIRDRKKAITMAIDVSNAFFILCVAALFNILFDNDFGLYGILLVMIIGGGLLGNAQFRKRGTVDVKRVFRAVWRMSFFAMSALYVVFMIIMLGRLLFTVA</sequence>
<evidence type="ECO:0000256" key="1">
    <source>
        <dbReference type="SAM" id="Phobius"/>
    </source>
</evidence>
<dbReference type="Pfam" id="PF11877">
    <property type="entry name" value="DUF3397"/>
    <property type="match status" value="1"/>
</dbReference>
<comment type="caution">
    <text evidence="2">The sequence shown here is derived from an EMBL/GenBank/DDBJ whole genome shotgun (WGS) entry which is preliminary data.</text>
</comment>
<organism evidence="2 3">
    <name type="scientific">Paenibacillus nanensis</name>
    <dbReference type="NCBI Taxonomy" id="393251"/>
    <lineage>
        <taxon>Bacteria</taxon>
        <taxon>Bacillati</taxon>
        <taxon>Bacillota</taxon>
        <taxon>Bacilli</taxon>
        <taxon>Bacillales</taxon>
        <taxon>Paenibacillaceae</taxon>
        <taxon>Paenibacillus</taxon>
    </lineage>
</organism>
<feature type="transmembrane region" description="Helical" evidence="1">
    <location>
        <begin position="70"/>
        <end position="89"/>
    </location>
</feature>
<dbReference type="Proteomes" id="UP000266482">
    <property type="component" value="Unassembled WGS sequence"/>
</dbReference>
<keyword evidence="3" id="KW-1185">Reference proteome</keyword>
<name>A0A3A1VEL0_9BACL</name>
<keyword evidence="1" id="KW-0472">Membrane</keyword>
<feature type="transmembrane region" description="Helical" evidence="1">
    <location>
        <begin position="109"/>
        <end position="129"/>
    </location>
</feature>
<proteinExistence type="predicted"/>
<dbReference type="EMBL" id="QXQA01000002">
    <property type="protein sequence ID" value="RIX59348.1"/>
    <property type="molecule type" value="Genomic_DNA"/>
</dbReference>
<protein>
    <submittedName>
        <fullName evidence="2">DUF3397 domain-containing protein</fullName>
    </submittedName>
</protein>
<dbReference type="OrthoDB" id="2661791at2"/>
<keyword evidence="1" id="KW-1133">Transmembrane helix</keyword>
<dbReference type="RefSeq" id="WP_119598179.1">
    <property type="nucleotide sequence ID" value="NZ_QXQA01000002.1"/>
</dbReference>
<evidence type="ECO:0000313" key="2">
    <source>
        <dbReference type="EMBL" id="RIX59348.1"/>
    </source>
</evidence>
<gene>
    <name evidence="2" type="ORF">D3P08_04115</name>
</gene>
<reference evidence="2 3" key="1">
    <citation type="submission" date="2018-09" db="EMBL/GenBank/DDBJ databases">
        <title>Paenibacillus aracenensis nov. sp. isolated from a cave in southern Spain.</title>
        <authorList>
            <person name="Jurado V."/>
            <person name="Gutierrez-Patricio S."/>
            <person name="Gonzalez-Pimentel J.L."/>
            <person name="Miller A.Z."/>
            <person name="Laiz L."/>
            <person name="Saiz-Jimenez C."/>
        </authorList>
    </citation>
    <scope>NUCLEOTIDE SEQUENCE [LARGE SCALE GENOMIC DNA]</scope>
    <source>
        <strain evidence="2 3">DSM 22867</strain>
    </source>
</reference>
<feature type="transmembrane region" description="Helical" evidence="1">
    <location>
        <begin position="40"/>
        <end position="64"/>
    </location>
</feature>
<dbReference type="AlphaFoldDB" id="A0A3A1VEL0"/>
<dbReference type="InterPro" id="IPR024515">
    <property type="entry name" value="DUF3397"/>
</dbReference>
<feature type="transmembrane region" description="Helical" evidence="1">
    <location>
        <begin position="12"/>
        <end position="33"/>
    </location>
</feature>